<evidence type="ECO:0000256" key="2">
    <source>
        <dbReference type="ARBA" id="ARBA00009592"/>
    </source>
</evidence>
<dbReference type="PROSITE" id="PS51450">
    <property type="entry name" value="LRR"/>
    <property type="match status" value="1"/>
</dbReference>
<evidence type="ECO:0000256" key="1">
    <source>
        <dbReference type="ARBA" id="ARBA00004479"/>
    </source>
</evidence>
<reference evidence="11" key="1">
    <citation type="submission" date="2025-08" db="UniProtKB">
        <authorList>
            <consortium name="RefSeq"/>
        </authorList>
    </citation>
    <scope>IDENTIFICATION</scope>
    <source>
        <tissue evidence="11">Fruit stalk</tissue>
    </source>
</reference>
<dbReference type="KEGG" id="dzi:111287804"/>
<evidence type="ECO:0000313" key="10">
    <source>
        <dbReference type="Proteomes" id="UP000515121"/>
    </source>
</evidence>
<dbReference type="RefSeq" id="XP_022734206.1">
    <property type="nucleotide sequence ID" value="XM_022878471.1"/>
</dbReference>
<evidence type="ECO:0000256" key="6">
    <source>
        <dbReference type="ARBA" id="ARBA00022737"/>
    </source>
</evidence>
<dbReference type="PANTHER" id="PTHR48056:SF74">
    <property type="entry name" value="PROTEIN KINASE DOMAIN-CONTAINING PROTEIN"/>
    <property type="match status" value="1"/>
</dbReference>
<evidence type="ECO:0000256" key="7">
    <source>
        <dbReference type="ARBA" id="ARBA00022989"/>
    </source>
</evidence>
<organism evidence="10 11">
    <name type="scientific">Durio zibethinus</name>
    <name type="common">Durian</name>
    <dbReference type="NCBI Taxonomy" id="66656"/>
    <lineage>
        <taxon>Eukaryota</taxon>
        <taxon>Viridiplantae</taxon>
        <taxon>Streptophyta</taxon>
        <taxon>Embryophyta</taxon>
        <taxon>Tracheophyta</taxon>
        <taxon>Spermatophyta</taxon>
        <taxon>Magnoliopsida</taxon>
        <taxon>eudicotyledons</taxon>
        <taxon>Gunneridae</taxon>
        <taxon>Pentapetalae</taxon>
        <taxon>rosids</taxon>
        <taxon>malvids</taxon>
        <taxon>Malvales</taxon>
        <taxon>Malvaceae</taxon>
        <taxon>Helicteroideae</taxon>
        <taxon>Durio</taxon>
    </lineage>
</organism>
<keyword evidence="7" id="KW-1133">Transmembrane helix</keyword>
<keyword evidence="6" id="KW-0677">Repeat</keyword>
<dbReference type="Proteomes" id="UP000515121">
    <property type="component" value="Unplaced"/>
</dbReference>
<evidence type="ECO:0000256" key="3">
    <source>
        <dbReference type="ARBA" id="ARBA00022614"/>
    </source>
</evidence>
<dbReference type="Pfam" id="PF13855">
    <property type="entry name" value="LRR_8"/>
    <property type="match status" value="3"/>
</dbReference>
<evidence type="ECO:0000256" key="5">
    <source>
        <dbReference type="ARBA" id="ARBA00022729"/>
    </source>
</evidence>
<keyword evidence="4" id="KW-0812">Transmembrane</keyword>
<keyword evidence="10" id="KW-1185">Reference proteome</keyword>
<dbReference type="InterPro" id="IPR050647">
    <property type="entry name" value="Plant_LRR-RLKs"/>
</dbReference>
<dbReference type="FunFam" id="3.80.10.10:FF:000041">
    <property type="entry name" value="LRR receptor-like serine/threonine-protein kinase ERECTA"/>
    <property type="match status" value="1"/>
</dbReference>
<name>A0A6P5Y2H3_DURZI</name>
<gene>
    <name evidence="11" type="primary">LOC111287804</name>
</gene>
<dbReference type="Pfam" id="PF00560">
    <property type="entry name" value="LRR_1"/>
    <property type="match status" value="3"/>
</dbReference>
<evidence type="ECO:0000256" key="9">
    <source>
        <dbReference type="ARBA" id="ARBA00023180"/>
    </source>
</evidence>
<dbReference type="InterPro" id="IPR032675">
    <property type="entry name" value="LRR_dom_sf"/>
</dbReference>
<dbReference type="GO" id="GO:0016020">
    <property type="term" value="C:membrane"/>
    <property type="evidence" value="ECO:0007669"/>
    <property type="project" value="UniProtKB-SubCell"/>
</dbReference>
<dbReference type="Gene3D" id="3.80.10.10">
    <property type="entry name" value="Ribonuclease Inhibitor"/>
    <property type="match status" value="3"/>
</dbReference>
<keyword evidence="5" id="KW-0732">Signal</keyword>
<dbReference type="InterPro" id="IPR001611">
    <property type="entry name" value="Leu-rich_rpt"/>
</dbReference>
<dbReference type="PANTHER" id="PTHR48056">
    <property type="entry name" value="LRR RECEPTOR-LIKE SERINE/THREONINE-PROTEIN KINASE-RELATED"/>
    <property type="match status" value="1"/>
</dbReference>
<dbReference type="GeneID" id="111287804"/>
<evidence type="ECO:0000313" key="11">
    <source>
        <dbReference type="RefSeq" id="XP_022734206.1"/>
    </source>
</evidence>
<dbReference type="SUPFAM" id="SSF52058">
    <property type="entry name" value="L domain-like"/>
    <property type="match status" value="2"/>
</dbReference>
<keyword evidence="8" id="KW-0472">Membrane</keyword>
<protein>
    <submittedName>
        <fullName evidence="11">Receptor-like protein 12</fullName>
    </submittedName>
</protein>
<dbReference type="AlphaFoldDB" id="A0A6P5Y2H3"/>
<keyword evidence="9" id="KW-0325">Glycoprotein</keyword>
<keyword evidence="3" id="KW-0433">Leucine-rich repeat</keyword>
<accession>A0A6P5Y2H3</accession>
<dbReference type="OrthoDB" id="998303at2759"/>
<sequence>MGHLPEFPINNKLQVLSLSWTKFREKLPKSIGNLRFLTKLDLVNCSFFGPIPSSVANLTNLVELDLSDNGFNGLIPPFHRSGVPNLAILKLGGNWLSGSVHSSLFTLPSLHTLSLEENLLVGKIDEFPNASSSVMGYLRLDDNDLIGSIPNSILQLPRLEVLYIGDNNFGSMNLDMFFQLKNLRSLDLSNMSLLIGSYNKSPIFPHLEKLALRSCNLTGFPEFIKTQGKLAVLDLSHNQLANSSFSIESNNKSFTIPQLDYLNLESCNLTEFPEFIKTQNKLTTLYLSNNKIHGFVPNWLWKTTLLSLDLSFNAINFSKEFPFGDANSSFSIESNNKSFAIPQLGYLNLRSCNLTEFPEFIKTQDKLTTLYLSNNQIHGLVPNWLWKTTLLDLYLSFNAIEFPKQFPFGDANSSFPMLRGLY</sequence>
<dbReference type="GO" id="GO:0033612">
    <property type="term" value="F:receptor serine/threonine kinase binding"/>
    <property type="evidence" value="ECO:0007669"/>
    <property type="project" value="TreeGrafter"/>
</dbReference>
<comment type="similarity">
    <text evidence="2">Belongs to the RLP family.</text>
</comment>
<evidence type="ECO:0000256" key="4">
    <source>
        <dbReference type="ARBA" id="ARBA00022692"/>
    </source>
</evidence>
<evidence type="ECO:0000256" key="8">
    <source>
        <dbReference type="ARBA" id="ARBA00023136"/>
    </source>
</evidence>
<proteinExistence type="inferred from homology"/>
<comment type="subcellular location">
    <subcellularLocation>
        <location evidence="1">Membrane</location>
        <topology evidence="1">Single-pass type I membrane protein</topology>
    </subcellularLocation>
</comment>